<sequence length="91" mass="9257">MSHVVTRSAVAFLLLLSAAPLALAASVTNKDDAAVVLTVTEGGNRVEVVVDAGASERVCPSGCFMTTPDGDRIGLSGDETIEIVKGSAIIK</sequence>
<gene>
    <name evidence="2" type="ORF">H4W29_003453</name>
</gene>
<reference evidence="2 3" key="1">
    <citation type="submission" date="2020-10" db="EMBL/GenBank/DDBJ databases">
        <title>Sequencing the genomes of 1000 actinobacteria strains.</title>
        <authorList>
            <person name="Klenk H.-P."/>
        </authorList>
    </citation>
    <scope>NUCLEOTIDE SEQUENCE [LARGE SCALE GENOMIC DNA]</scope>
    <source>
        <strain evidence="2 3">DSM 7307</strain>
    </source>
</reference>
<proteinExistence type="predicted"/>
<comment type="caution">
    <text evidence="2">The sequence shown here is derived from an EMBL/GenBank/DDBJ whole genome shotgun (WGS) entry which is preliminary data.</text>
</comment>
<dbReference type="Proteomes" id="UP000620262">
    <property type="component" value="Unassembled WGS sequence"/>
</dbReference>
<organism evidence="2 3">
    <name type="scientific">Rhizobium viscosum</name>
    <name type="common">Arthrobacter viscosus</name>
    <dbReference type="NCBI Taxonomy" id="1673"/>
    <lineage>
        <taxon>Bacteria</taxon>
        <taxon>Pseudomonadati</taxon>
        <taxon>Pseudomonadota</taxon>
        <taxon>Alphaproteobacteria</taxon>
        <taxon>Hyphomicrobiales</taxon>
        <taxon>Rhizobiaceae</taxon>
        <taxon>Rhizobium/Agrobacterium group</taxon>
        <taxon>Rhizobium</taxon>
    </lineage>
</organism>
<keyword evidence="1" id="KW-0732">Signal</keyword>
<evidence type="ECO:0000313" key="2">
    <source>
        <dbReference type="EMBL" id="MBE1506272.1"/>
    </source>
</evidence>
<protein>
    <submittedName>
        <fullName evidence="2">Cupin superfamily protein</fullName>
    </submittedName>
</protein>
<keyword evidence="3" id="KW-1185">Reference proteome</keyword>
<evidence type="ECO:0000256" key="1">
    <source>
        <dbReference type="SAM" id="SignalP"/>
    </source>
</evidence>
<dbReference type="EMBL" id="JADBEC010000001">
    <property type="protein sequence ID" value="MBE1506272.1"/>
    <property type="molecule type" value="Genomic_DNA"/>
</dbReference>
<name>A0ABR9ITY4_RHIVS</name>
<evidence type="ECO:0000313" key="3">
    <source>
        <dbReference type="Proteomes" id="UP000620262"/>
    </source>
</evidence>
<feature type="chain" id="PRO_5045243568" evidence="1">
    <location>
        <begin position="25"/>
        <end position="91"/>
    </location>
</feature>
<dbReference type="RefSeq" id="WP_192730002.1">
    <property type="nucleotide sequence ID" value="NZ_BAAAVL010000017.1"/>
</dbReference>
<accession>A0ABR9ITY4</accession>
<feature type="signal peptide" evidence="1">
    <location>
        <begin position="1"/>
        <end position="24"/>
    </location>
</feature>